<gene>
    <name evidence="3" type="ORF">S7S_09470</name>
</gene>
<reference evidence="3 4" key="1">
    <citation type="journal article" date="2012" name="J. Bacteriol.">
        <title>Genome sequence of an alkane-degrading bacterium, Alcanivorax pacificus type strain W11-5, isolated from deep sea sediment.</title>
        <authorList>
            <person name="Lai Q."/>
            <person name="Shao Z."/>
        </authorList>
    </citation>
    <scope>NUCLEOTIDE SEQUENCE [LARGE SCALE GENOMIC DNA]</scope>
    <source>
        <strain evidence="3 4">W11-5</strain>
    </source>
</reference>
<dbReference type="Gene3D" id="3.10.129.10">
    <property type="entry name" value="Hotdog Thioesterase"/>
    <property type="match status" value="1"/>
</dbReference>
<dbReference type="PANTHER" id="PTHR43240">
    <property type="entry name" value="1,4-DIHYDROXY-2-NAPHTHOYL-COA THIOESTERASE 1"/>
    <property type="match status" value="1"/>
</dbReference>
<dbReference type="KEGG" id="apac:S7S_09470"/>
<dbReference type="GO" id="GO:0061522">
    <property type="term" value="F:1,4-dihydroxy-2-naphthoyl-CoA thioesterase activity"/>
    <property type="evidence" value="ECO:0007669"/>
    <property type="project" value="TreeGrafter"/>
</dbReference>
<dbReference type="InterPro" id="IPR006683">
    <property type="entry name" value="Thioestr_dom"/>
</dbReference>
<evidence type="ECO:0000313" key="4">
    <source>
        <dbReference type="Proteomes" id="UP000006764"/>
    </source>
</evidence>
<protein>
    <submittedName>
        <fullName evidence="3">Thioesterase family protein</fullName>
    </submittedName>
</protein>
<proteinExistence type="predicted"/>
<dbReference type="PANTHER" id="PTHR43240:SF7">
    <property type="entry name" value="BLR7284 PROTEIN"/>
    <property type="match status" value="1"/>
</dbReference>
<sequence>MTSPDAPGYTRLDICKRFVASVKHSTLLGLDVLEAGEDNVRVRMPYQDKLVGNPDTGVTHGGAIFALMDQAGGLANACLIFPDFEITPTIDMRVDHLRAPRPGHAVVCEAQCYRLSQHVAFVRMSVFEESTDQEPASDDLLATGLATYMRMKLPGASKVVN</sequence>
<evidence type="ECO:0000256" key="1">
    <source>
        <dbReference type="ARBA" id="ARBA00022801"/>
    </source>
</evidence>
<keyword evidence="4" id="KW-1185">Reference proteome</keyword>
<dbReference type="CDD" id="cd03443">
    <property type="entry name" value="PaaI_thioesterase"/>
    <property type="match status" value="1"/>
</dbReference>
<feature type="domain" description="Thioesterase" evidence="2">
    <location>
        <begin position="57"/>
        <end position="131"/>
    </location>
</feature>
<dbReference type="Proteomes" id="UP000006764">
    <property type="component" value="Chromosome"/>
</dbReference>
<name>A0A0B4XMD2_9GAMM</name>
<dbReference type="RefSeq" id="WP_008735557.1">
    <property type="nucleotide sequence ID" value="NZ_CP004387.1"/>
</dbReference>
<dbReference type="STRING" id="391936.S7S_09470"/>
<dbReference type="AlphaFoldDB" id="A0A0B4XMD2"/>
<organism evidence="3 4">
    <name type="scientific">Isoalcanivorax pacificus W11-5</name>
    <dbReference type="NCBI Taxonomy" id="391936"/>
    <lineage>
        <taxon>Bacteria</taxon>
        <taxon>Pseudomonadati</taxon>
        <taxon>Pseudomonadota</taxon>
        <taxon>Gammaproteobacteria</taxon>
        <taxon>Oceanospirillales</taxon>
        <taxon>Alcanivoracaceae</taxon>
        <taxon>Isoalcanivorax</taxon>
    </lineage>
</organism>
<dbReference type="InterPro" id="IPR003736">
    <property type="entry name" value="PAAI_dom"/>
</dbReference>
<dbReference type="Pfam" id="PF03061">
    <property type="entry name" value="4HBT"/>
    <property type="match status" value="1"/>
</dbReference>
<keyword evidence="1" id="KW-0378">Hydrolase</keyword>
<dbReference type="NCBIfam" id="TIGR00369">
    <property type="entry name" value="unchar_dom_1"/>
    <property type="match status" value="1"/>
</dbReference>
<dbReference type="InterPro" id="IPR029069">
    <property type="entry name" value="HotDog_dom_sf"/>
</dbReference>
<evidence type="ECO:0000313" key="3">
    <source>
        <dbReference type="EMBL" id="AJD48306.1"/>
    </source>
</evidence>
<dbReference type="GO" id="GO:0005829">
    <property type="term" value="C:cytosol"/>
    <property type="evidence" value="ECO:0007669"/>
    <property type="project" value="TreeGrafter"/>
</dbReference>
<dbReference type="SUPFAM" id="SSF54637">
    <property type="entry name" value="Thioesterase/thiol ester dehydrase-isomerase"/>
    <property type="match status" value="1"/>
</dbReference>
<evidence type="ECO:0000259" key="2">
    <source>
        <dbReference type="Pfam" id="PF03061"/>
    </source>
</evidence>
<dbReference type="HOGENOM" id="CLU_089876_7_0_6"/>
<dbReference type="EMBL" id="CP004387">
    <property type="protein sequence ID" value="AJD48306.1"/>
    <property type="molecule type" value="Genomic_DNA"/>
</dbReference>
<accession>A0A0B4XMD2</accession>